<organism evidence="3 4">
    <name type="scientific">Dactylonectria estremocensis</name>
    <dbReference type="NCBI Taxonomy" id="1079267"/>
    <lineage>
        <taxon>Eukaryota</taxon>
        <taxon>Fungi</taxon>
        <taxon>Dikarya</taxon>
        <taxon>Ascomycota</taxon>
        <taxon>Pezizomycotina</taxon>
        <taxon>Sordariomycetes</taxon>
        <taxon>Hypocreomycetidae</taxon>
        <taxon>Hypocreales</taxon>
        <taxon>Nectriaceae</taxon>
        <taxon>Dactylonectria</taxon>
    </lineage>
</organism>
<feature type="non-terminal residue" evidence="3">
    <location>
        <position position="182"/>
    </location>
</feature>
<evidence type="ECO:0000313" key="4">
    <source>
        <dbReference type="Proteomes" id="UP000717696"/>
    </source>
</evidence>
<keyword evidence="1" id="KW-0175">Coiled coil</keyword>
<evidence type="ECO:0000313" key="3">
    <source>
        <dbReference type="EMBL" id="KAH7114739.1"/>
    </source>
</evidence>
<reference evidence="3" key="1">
    <citation type="journal article" date="2021" name="Nat. Commun.">
        <title>Genetic determinants of endophytism in the Arabidopsis root mycobiome.</title>
        <authorList>
            <person name="Mesny F."/>
            <person name="Miyauchi S."/>
            <person name="Thiergart T."/>
            <person name="Pickel B."/>
            <person name="Atanasova L."/>
            <person name="Karlsson M."/>
            <person name="Huettel B."/>
            <person name="Barry K.W."/>
            <person name="Haridas S."/>
            <person name="Chen C."/>
            <person name="Bauer D."/>
            <person name="Andreopoulos W."/>
            <person name="Pangilinan J."/>
            <person name="LaButti K."/>
            <person name="Riley R."/>
            <person name="Lipzen A."/>
            <person name="Clum A."/>
            <person name="Drula E."/>
            <person name="Henrissat B."/>
            <person name="Kohler A."/>
            <person name="Grigoriev I.V."/>
            <person name="Martin F.M."/>
            <person name="Hacquard S."/>
        </authorList>
    </citation>
    <scope>NUCLEOTIDE SEQUENCE</scope>
    <source>
        <strain evidence="3">MPI-CAGE-AT-0021</strain>
    </source>
</reference>
<evidence type="ECO:0000256" key="1">
    <source>
        <dbReference type="SAM" id="Coils"/>
    </source>
</evidence>
<dbReference type="Proteomes" id="UP000717696">
    <property type="component" value="Unassembled WGS sequence"/>
</dbReference>
<gene>
    <name evidence="3" type="ORF">B0J13DRAFT_460121</name>
    <name evidence="2" type="ORF">B0J13DRAFT_461593</name>
</gene>
<dbReference type="AlphaFoldDB" id="A0A9P9ICH7"/>
<feature type="coiled-coil region" evidence="1">
    <location>
        <begin position="85"/>
        <end position="165"/>
    </location>
</feature>
<dbReference type="OrthoDB" id="5092834at2759"/>
<proteinExistence type="predicted"/>
<evidence type="ECO:0000313" key="2">
    <source>
        <dbReference type="EMBL" id="KAH7111897.1"/>
    </source>
</evidence>
<comment type="caution">
    <text evidence="3">The sequence shown here is derived from an EMBL/GenBank/DDBJ whole genome shotgun (WGS) entry which is preliminary data.</text>
</comment>
<accession>A0A9P9ICH7</accession>
<dbReference type="EMBL" id="JAGMUU010000041">
    <property type="protein sequence ID" value="KAH7114739.1"/>
    <property type="molecule type" value="Genomic_DNA"/>
</dbReference>
<keyword evidence="4" id="KW-1185">Reference proteome</keyword>
<protein>
    <submittedName>
        <fullName evidence="3">Uncharacterized protein</fullName>
    </submittedName>
</protein>
<sequence>MTIPAGAETLVGPSGLVSTPMKLRSMKRKLEDTAKEPNKSSRYATRATTRAITRATTVEEEVDHAIDPRKGISSNININEGRVMLQKALELLGEYRAEFQGLRETIKEQNGIISNQQEIIRDLKETAKEHQNTTRELSQQLDDTKKQMGDELKRIREQLEAIAASAAATPHISFADVMRSPP</sequence>
<name>A0A9P9ICH7_9HYPO</name>
<dbReference type="EMBL" id="JAGMUU010000053">
    <property type="protein sequence ID" value="KAH7111897.1"/>
    <property type="molecule type" value="Genomic_DNA"/>
</dbReference>